<protein>
    <submittedName>
        <fullName evidence="1">Actin-54</fullName>
    </submittedName>
</protein>
<reference evidence="1" key="1">
    <citation type="submission" date="2019-09" db="EMBL/GenBank/DDBJ databases">
        <title>Draft genome information of white flower Hibiscus syriacus.</title>
        <authorList>
            <person name="Kim Y.-M."/>
        </authorList>
    </citation>
    <scope>NUCLEOTIDE SEQUENCE [LARGE SCALE GENOMIC DNA]</scope>
    <source>
        <strain evidence="1">YM2019G1</strain>
    </source>
</reference>
<dbReference type="InterPro" id="IPR004000">
    <property type="entry name" value="Actin"/>
</dbReference>
<proteinExistence type="predicted"/>
<dbReference type="Gene3D" id="3.30.420.40">
    <property type="match status" value="1"/>
</dbReference>
<name>A0A6A2X6M2_HIBSY</name>
<dbReference type="EMBL" id="VEPZ02001500">
    <property type="protein sequence ID" value="KAE8670801.1"/>
    <property type="molecule type" value="Genomic_DNA"/>
</dbReference>
<dbReference type="SUPFAM" id="SSF53067">
    <property type="entry name" value="Actin-like ATPase domain"/>
    <property type="match status" value="2"/>
</dbReference>
<dbReference type="Gene3D" id="3.90.640.10">
    <property type="entry name" value="Actin, Chain A, domain 4"/>
    <property type="match status" value="1"/>
</dbReference>
<keyword evidence="2" id="KW-1185">Reference proteome</keyword>
<organism evidence="1 2">
    <name type="scientific">Hibiscus syriacus</name>
    <name type="common">Rose of Sharon</name>
    <dbReference type="NCBI Taxonomy" id="106335"/>
    <lineage>
        <taxon>Eukaryota</taxon>
        <taxon>Viridiplantae</taxon>
        <taxon>Streptophyta</taxon>
        <taxon>Embryophyta</taxon>
        <taxon>Tracheophyta</taxon>
        <taxon>Spermatophyta</taxon>
        <taxon>Magnoliopsida</taxon>
        <taxon>eudicotyledons</taxon>
        <taxon>Gunneridae</taxon>
        <taxon>Pentapetalae</taxon>
        <taxon>rosids</taxon>
        <taxon>malvids</taxon>
        <taxon>Malvales</taxon>
        <taxon>Malvaceae</taxon>
        <taxon>Malvoideae</taxon>
        <taxon>Hibiscus</taxon>
    </lineage>
</organism>
<sequence>MTDIMCESFNVPALYVAIQTVLSLYASGRTTGYAFPHAILRLELVSRDLINALMKIFTERDYMFTTTAKREIVRDMKEKLVYIAMDYEQELETAKSSSSVEKNYELPDVQVITIGAERLRCPEVLF</sequence>
<gene>
    <name evidence="1" type="ORF">F3Y22_tig00112081pilonHSYRG00005</name>
</gene>
<dbReference type="Proteomes" id="UP000436088">
    <property type="component" value="Unassembled WGS sequence"/>
</dbReference>
<dbReference type="InterPro" id="IPR043129">
    <property type="entry name" value="ATPase_NBD"/>
</dbReference>
<evidence type="ECO:0000313" key="2">
    <source>
        <dbReference type="Proteomes" id="UP000436088"/>
    </source>
</evidence>
<evidence type="ECO:0000313" key="1">
    <source>
        <dbReference type="EMBL" id="KAE8670801.1"/>
    </source>
</evidence>
<dbReference type="PANTHER" id="PTHR11937">
    <property type="entry name" value="ACTIN"/>
    <property type="match status" value="1"/>
</dbReference>
<dbReference type="Pfam" id="PF00022">
    <property type="entry name" value="Actin"/>
    <property type="match status" value="1"/>
</dbReference>
<dbReference type="FunFam" id="3.90.640.10:FF:000047">
    <property type="entry name" value="Actin, alpha skeletal muscle"/>
    <property type="match status" value="1"/>
</dbReference>
<comment type="caution">
    <text evidence="1">The sequence shown here is derived from an EMBL/GenBank/DDBJ whole genome shotgun (WGS) entry which is preliminary data.</text>
</comment>
<dbReference type="AlphaFoldDB" id="A0A6A2X6M2"/>
<accession>A0A6A2X6M2</accession>